<dbReference type="AlphaFoldDB" id="A0A1G2R6L4"/>
<dbReference type="Gene3D" id="3.30.2310.20">
    <property type="entry name" value="RelE-like"/>
    <property type="match status" value="1"/>
</dbReference>
<organism evidence="1 2">
    <name type="scientific">Candidatus Wildermuthbacteria bacterium RIFCSPHIGHO2_02_FULL_45_25</name>
    <dbReference type="NCBI Taxonomy" id="1802450"/>
    <lineage>
        <taxon>Bacteria</taxon>
        <taxon>Candidatus Wildermuthiibacteriota</taxon>
    </lineage>
</organism>
<protein>
    <recommendedName>
        <fullName evidence="3">Type II toxin-antitoxin system mRNA interferase toxin, RelE/StbE family</fullName>
    </recommendedName>
</protein>
<dbReference type="InterPro" id="IPR035093">
    <property type="entry name" value="RelE/ParE_toxin_dom_sf"/>
</dbReference>
<dbReference type="EMBL" id="MHTV01000001">
    <property type="protein sequence ID" value="OHA67892.1"/>
    <property type="molecule type" value="Genomic_DNA"/>
</dbReference>
<name>A0A1G2R6L4_9BACT</name>
<comment type="caution">
    <text evidence="1">The sequence shown here is derived from an EMBL/GenBank/DDBJ whole genome shotgun (WGS) entry which is preliminary data.</text>
</comment>
<evidence type="ECO:0000313" key="1">
    <source>
        <dbReference type="EMBL" id="OHA67892.1"/>
    </source>
</evidence>
<gene>
    <name evidence="1" type="ORF">A3C04_04425</name>
</gene>
<dbReference type="Proteomes" id="UP000178092">
    <property type="component" value="Unassembled WGS sequence"/>
</dbReference>
<sequence length="81" mass="10134">MKALYTNRFRKSYHFAPARVQKDFEKQIRCLLKDLRHPSLHAKKYNEAHNIWQARVNRDWRFYFVIKDDMYYCIDIMQHPK</sequence>
<evidence type="ECO:0000313" key="2">
    <source>
        <dbReference type="Proteomes" id="UP000178092"/>
    </source>
</evidence>
<dbReference type="SUPFAM" id="SSF143011">
    <property type="entry name" value="RelE-like"/>
    <property type="match status" value="1"/>
</dbReference>
<proteinExistence type="predicted"/>
<evidence type="ECO:0008006" key="3">
    <source>
        <dbReference type="Google" id="ProtNLM"/>
    </source>
</evidence>
<accession>A0A1G2R6L4</accession>
<reference evidence="1 2" key="1">
    <citation type="journal article" date="2016" name="Nat. Commun.">
        <title>Thousands of microbial genomes shed light on interconnected biogeochemical processes in an aquifer system.</title>
        <authorList>
            <person name="Anantharaman K."/>
            <person name="Brown C.T."/>
            <person name="Hug L.A."/>
            <person name="Sharon I."/>
            <person name="Castelle C.J."/>
            <person name="Probst A.J."/>
            <person name="Thomas B.C."/>
            <person name="Singh A."/>
            <person name="Wilkins M.J."/>
            <person name="Karaoz U."/>
            <person name="Brodie E.L."/>
            <person name="Williams K.H."/>
            <person name="Hubbard S.S."/>
            <person name="Banfield J.F."/>
        </authorList>
    </citation>
    <scope>NUCLEOTIDE SEQUENCE [LARGE SCALE GENOMIC DNA]</scope>
</reference>